<dbReference type="Pfam" id="PF12937">
    <property type="entry name" value="F-box-like"/>
    <property type="match status" value="1"/>
</dbReference>
<protein>
    <recommendedName>
        <fullName evidence="1">F-box domain-containing protein</fullName>
    </recommendedName>
</protein>
<gene>
    <name evidence="2" type="ORF">BJ322DRAFT_981571</name>
</gene>
<reference evidence="2" key="2">
    <citation type="submission" date="2020-11" db="EMBL/GenBank/DDBJ databases">
        <authorList>
            <consortium name="DOE Joint Genome Institute"/>
            <person name="Kuo A."/>
            <person name="Miyauchi S."/>
            <person name="Kiss E."/>
            <person name="Drula E."/>
            <person name="Kohler A."/>
            <person name="Sanchez-Garcia M."/>
            <person name="Andreopoulos B."/>
            <person name="Barry K.W."/>
            <person name="Bonito G."/>
            <person name="Buee M."/>
            <person name="Carver A."/>
            <person name="Chen C."/>
            <person name="Cichocki N."/>
            <person name="Clum A."/>
            <person name="Culley D."/>
            <person name="Crous P.W."/>
            <person name="Fauchery L."/>
            <person name="Girlanda M."/>
            <person name="Hayes R."/>
            <person name="Keri Z."/>
            <person name="Labutti K."/>
            <person name="Lipzen A."/>
            <person name="Lombard V."/>
            <person name="Magnuson J."/>
            <person name="Maillard F."/>
            <person name="Morin E."/>
            <person name="Murat C."/>
            <person name="Nolan M."/>
            <person name="Ohm R."/>
            <person name="Pangilinan J."/>
            <person name="Pereira M."/>
            <person name="Perotto S."/>
            <person name="Peter M."/>
            <person name="Riley R."/>
            <person name="Sitrit Y."/>
            <person name="Stielow B."/>
            <person name="Szollosi G."/>
            <person name="Zifcakova L."/>
            <person name="Stursova M."/>
            <person name="Spatafora J.W."/>
            <person name="Tedersoo L."/>
            <person name="Vaario L.-M."/>
            <person name="Yamada A."/>
            <person name="Yan M."/>
            <person name="Wang P."/>
            <person name="Xu J."/>
            <person name="Bruns T."/>
            <person name="Baldrian P."/>
            <person name="Vilgalys R."/>
            <person name="Henrissat B."/>
            <person name="Grigoriev I.V."/>
            <person name="Hibbett D."/>
            <person name="Nagy L.G."/>
            <person name="Martin F.M."/>
        </authorList>
    </citation>
    <scope>NUCLEOTIDE SEQUENCE</scope>
    <source>
        <strain evidence="2">UH-Tt-Lm1</strain>
    </source>
</reference>
<dbReference type="SUPFAM" id="SSF81383">
    <property type="entry name" value="F-box domain"/>
    <property type="match status" value="1"/>
</dbReference>
<dbReference type="InterPro" id="IPR036047">
    <property type="entry name" value="F-box-like_dom_sf"/>
</dbReference>
<feature type="non-terminal residue" evidence="2">
    <location>
        <position position="82"/>
    </location>
</feature>
<dbReference type="AlphaFoldDB" id="A0A9P6L3A4"/>
<organism evidence="2 3">
    <name type="scientific">Thelephora terrestris</name>
    <dbReference type="NCBI Taxonomy" id="56493"/>
    <lineage>
        <taxon>Eukaryota</taxon>
        <taxon>Fungi</taxon>
        <taxon>Dikarya</taxon>
        <taxon>Basidiomycota</taxon>
        <taxon>Agaricomycotina</taxon>
        <taxon>Agaricomycetes</taxon>
        <taxon>Thelephorales</taxon>
        <taxon>Thelephoraceae</taxon>
        <taxon>Thelephora</taxon>
    </lineage>
</organism>
<evidence type="ECO:0000313" key="3">
    <source>
        <dbReference type="Proteomes" id="UP000736335"/>
    </source>
</evidence>
<comment type="caution">
    <text evidence="2">The sequence shown here is derived from an EMBL/GenBank/DDBJ whole genome shotgun (WGS) entry which is preliminary data.</text>
</comment>
<evidence type="ECO:0000313" key="2">
    <source>
        <dbReference type="EMBL" id="KAF9780875.1"/>
    </source>
</evidence>
<feature type="domain" description="F-box" evidence="1">
    <location>
        <begin position="15"/>
        <end position="64"/>
    </location>
</feature>
<name>A0A9P6L3A4_9AGAM</name>
<dbReference type="OrthoDB" id="2800666at2759"/>
<dbReference type="Proteomes" id="UP000736335">
    <property type="component" value="Unassembled WGS sequence"/>
</dbReference>
<dbReference type="InterPro" id="IPR001810">
    <property type="entry name" value="F-box_dom"/>
</dbReference>
<accession>A0A9P6L3A4</accession>
<dbReference type="Gene3D" id="1.20.1280.50">
    <property type="match status" value="1"/>
</dbReference>
<keyword evidence="3" id="KW-1185">Reference proteome</keyword>
<sequence>LSKIRSMKNTFAPINKVPPDVLTLIPDYLEDGERDRHLIKLTHVSRGWREIFTSCPSLWTRLDCTNVDKTHVYIERSSSSPL</sequence>
<evidence type="ECO:0000259" key="1">
    <source>
        <dbReference type="Pfam" id="PF12937"/>
    </source>
</evidence>
<reference evidence="2" key="1">
    <citation type="journal article" date="2020" name="Nat. Commun.">
        <title>Large-scale genome sequencing of mycorrhizal fungi provides insights into the early evolution of symbiotic traits.</title>
        <authorList>
            <person name="Miyauchi S."/>
            <person name="Kiss E."/>
            <person name="Kuo A."/>
            <person name="Drula E."/>
            <person name="Kohler A."/>
            <person name="Sanchez-Garcia M."/>
            <person name="Morin E."/>
            <person name="Andreopoulos B."/>
            <person name="Barry K.W."/>
            <person name="Bonito G."/>
            <person name="Buee M."/>
            <person name="Carver A."/>
            <person name="Chen C."/>
            <person name="Cichocki N."/>
            <person name="Clum A."/>
            <person name="Culley D."/>
            <person name="Crous P.W."/>
            <person name="Fauchery L."/>
            <person name="Girlanda M."/>
            <person name="Hayes R.D."/>
            <person name="Keri Z."/>
            <person name="LaButti K."/>
            <person name="Lipzen A."/>
            <person name="Lombard V."/>
            <person name="Magnuson J."/>
            <person name="Maillard F."/>
            <person name="Murat C."/>
            <person name="Nolan M."/>
            <person name="Ohm R.A."/>
            <person name="Pangilinan J."/>
            <person name="Pereira M.F."/>
            <person name="Perotto S."/>
            <person name="Peter M."/>
            <person name="Pfister S."/>
            <person name="Riley R."/>
            <person name="Sitrit Y."/>
            <person name="Stielow J.B."/>
            <person name="Szollosi G."/>
            <person name="Zifcakova L."/>
            <person name="Stursova M."/>
            <person name="Spatafora J.W."/>
            <person name="Tedersoo L."/>
            <person name="Vaario L.M."/>
            <person name="Yamada A."/>
            <person name="Yan M."/>
            <person name="Wang P."/>
            <person name="Xu J."/>
            <person name="Bruns T."/>
            <person name="Baldrian P."/>
            <person name="Vilgalys R."/>
            <person name="Dunand C."/>
            <person name="Henrissat B."/>
            <person name="Grigoriev I.V."/>
            <person name="Hibbett D."/>
            <person name="Nagy L.G."/>
            <person name="Martin F.M."/>
        </authorList>
    </citation>
    <scope>NUCLEOTIDE SEQUENCE</scope>
    <source>
        <strain evidence="2">UH-Tt-Lm1</strain>
    </source>
</reference>
<proteinExistence type="predicted"/>
<dbReference type="EMBL" id="WIUZ02000015">
    <property type="protein sequence ID" value="KAF9780875.1"/>
    <property type="molecule type" value="Genomic_DNA"/>
</dbReference>
<feature type="non-terminal residue" evidence="2">
    <location>
        <position position="1"/>
    </location>
</feature>